<comment type="similarity">
    <text evidence="4 13 14">Belongs to the APS kinase family.</text>
</comment>
<dbReference type="GO" id="GO:0004020">
    <property type="term" value="F:adenylylsulfate kinase activity"/>
    <property type="evidence" value="ECO:0007669"/>
    <property type="project" value="UniProtKB-UniRule"/>
</dbReference>
<dbReference type="Proteomes" id="UP000188559">
    <property type="component" value="Unassembled WGS sequence"/>
</dbReference>
<keyword evidence="9 13" id="KW-0067">ATP-binding</keyword>
<evidence type="ECO:0000256" key="8">
    <source>
        <dbReference type="ARBA" id="ARBA00022777"/>
    </source>
</evidence>
<evidence type="ECO:0000256" key="13">
    <source>
        <dbReference type="HAMAP-Rule" id="MF_00065"/>
    </source>
</evidence>
<proteinExistence type="inferred from homology"/>
<dbReference type="GO" id="GO:0070814">
    <property type="term" value="P:hydrogen sulfide biosynthetic process"/>
    <property type="evidence" value="ECO:0007669"/>
    <property type="project" value="UniProtKB-UniRule"/>
</dbReference>
<dbReference type="AlphaFoldDB" id="A0A1V2J9R0"/>
<dbReference type="GO" id="GO:0000103">
    <property type="term" value="P:sulfate assimilation"/>
    <property type="evidence" value="ECO:0007669"/>
    <property type="project" value="UniProtKB-UniRule"/>
</dbReference>
<evidence type="ECO:0000256" key="9">
    <source>
        <dbReference type="ARBA" id="ARBA00022840"/>
    </source>
</evidence>
<keyword evidence="13" id="KW-0597">Phosphoprotein</keyword>
<dbReference type="PANTHER" id="PTHR11055">
    <property type="entry name" value="BIFUNCTIONAL 3'-PHOSPHOADENOSINE 5'-PHOSPHOSULFATE SYNTHASE"/>
    <property type="match status" value="1"/>
</dbReference>
<comment type="catalytic activity">
    <reaction evidence="1 13 14">
        <text>adenosine 5'-phosphosulfate + ATP = 3'-phosphoadenylyl sulfate + ADP + H(+)</text>
        <dbReference type="Rhea" id="RHEA:24152"/>
        <dbReference type="ChEBI" id="CHEBI:15378"/>
        <dbReference type="ChEBI" id="CHEBI:30616"/>
        <dbReference type="ChEBI" id="CHEBI:58243"/>
        <dbReference type="ChEBI" id="CHEBI:58339"/>
        <dbReference type="ChEBI" id="CHEBI:456216"/>
        <dbReference type="EC" id="2.7.1.25"/>
    </reaction>
</comment>
<organism evidence="16 17">
    <name type="scientific">Pseudomonas azotoformans</name>
    <dbReference type="NCBI Taxonomy" id="47878"/>
    <lineage>
        <taxon>Bacteria</taxon>
        <taxon>Pseudomonadati</taxon>
        <taxon>Pseudomonadota</taxon>
        <taxon>Gammaproteobacteria</taxon>
        <taxon>Pseudomonadales</taxon>
        <taxon>Pseudomonadaceae</taxon>
        <taxon>Pseudomonas</taxon>
    </lineage>
</organism>
<evidence type="ECO:0000256" key="6">
    <source>
        <dbReference type="ARBA" id="ARBA00022679"/>
    </source>
</evidence>
<evidence type="ECO:0000256" key="7">
    <source>
        <dbReference type="ARBA" id="ARBA00022741"/>
    </source>
</evidence>
<evidence type="ECO:0000256" key="14">
    <source>
        <dbReference type="RuleBase" id="RU004347"/>
    </source>
</evidence>
<evidence type="ECO:0000256" key="11">
    <source>
        <dbReference type="ARBA" id="ARBA00031393"/>
    </source>
</evidence>
<comment type="pathway">
    <text evidence="3 13 14">Sulfur metabolism; hydrogen sulfide biosynthesis; sulfite from sulfate: step 2/3.</text>
</comment>
<sequence length="199" mass="22103">MTQENRNLIVAHNSQVTAEDRHQLLGHKPMTLWMTGLSASGKSTLAYALERRLIDKGRVCYVLDGDNIRHGLNNNIGFSPEDRAENIRRVAEVAKLMNDAGIIVIAAFISPYGKDRKQARTIIGPESFREIHVSTRLEICEARDPKGMYHMARTGNLPNFTGVSSPYEAPVNPDLRIDTDFCSLEQSLELLLGIVESGA</sequence>
<keyword evidence="8 13" id="KW-0418">Kinase</keyword>
<dbReference type="SUPFAM" id="SSF52540">
    <property type="entry name" value="P-loop containing nucleoside triphosphate hydrolases"/>
    <property type="match status" value="1"/>
</dbReference>
<dbReference type="UniPathway" id="UPA00140">
    <property type="reaction ID" value="UER00205"/>
</dbReference>
<dbReference type="HAMAP" id="MF_00065">
    <property type="entry name" value="Adenylyl_sulf_kinase"/>
    <property type="match status" value="1"/>
</dbReference>
<feature type="binding site" evidence="13">
    <location>
        <begin position="36"/>
        <end position="43"/>
    </location>
    <ligand>
        <name>ATP</name>
        <dbReference type="ChEBI" id="CHEBI:30616"/>
    </ligand>
</feature>
<evidence type="ECO:0000256" key="2">
    <source>
        <dbReference type="ARBA" id="ARBA00002632"/>
    </source>
</evidence>
<dbReference type="EC" id="2.7.1.25" evidence="5 13"/>
<keyword evidence="6 13" id="KW-0808">Transferase</keyword>
<dbReference type="CDD" id="cd02027">
    <property type="entry name" value="APSK"/>
    <property type="match status" value="1"/>
</dbReference>
<keyword evidence="7 13" id="KW-0547">Nucleotide-binding</keyword>
<dbReference type="GeneID" id="57374357"/>
<evidence type="ECO:0000256" key="10">
    <source>
        <dbReference type="ARBA" id="ARBA00029724"/>
    </source>
</evidence>
<dbReference type="PANTHER" id="PTHR11055:SF1">
    <property type="entry name" value="PAPS SYNTHETASE, ISOFORM D"/>
    <property type="match status" value="1"/>
</dbReference>
<dbReference type="InterPro" id="IPR027417">
    <property type="entry name" value="P-loop_NTPase"/>
</dbReference>
<dbReference type="Gene3D" id="3.40.50.300">
    <property type="entry name" value="P-loop containing nucleotide triphosphate hydrolases"/>
    <property type="match status" value="1"/>
</dbReference>
<dbReference type="Pfam" id="PF01583">
    <property type="entry name" value="APS_kinase"/>
    <property type="match status" value="1"/>
</dbReference>
<evidence type="ECO:0000259" key="15">
    <source>
        <dbReference type="Pfam" id="PF01583"/>
    </source>
</evidence>
<accession>A0A1V2J9R0</accession>
<feature type="active site" description="Phosphoserine intermediate" evidence="13">
    <location>
        <position position="110"/>
    </location>
</feature>
<dbReference type="NCBIfam" id="NF003013">
    <property type="entry name" value="PRK03846.1"/>
    <property type="match status" value="1"/>
</dbReference>
<name>A0A1V2J9R0_PSEAZ</name>
<dbReference type="EMBL" id="MNPV01000007">
    <property type="protein sequence ID" value="ONH42157.1"/>
    <property type="molecule type" value="Genomic_DNA"/>
</dbReference>
<evidence type="ECO:0000256" key="1">
    <source>
        <dbReference type="ARBA" id="ARBA00001823"/>
    </source>
</evidence>
<evidence type="ECO:0000256" key="5">
    <source>
        <dbReference type="ARBA" id="ARBA00012121"/>
    </source>
</evidence>
<protein>
    <recommendedName>
        <fullName evidence="5 13">Adenylyl-sulfate kinase</fullName>
        <ecNumber evidence="5 13">2.7.1.25</ecNumber>
    </recommendedName>
    <alternativeName>
        <fullName evidence="11 13">APS kinase</fullName>
    </alternativeName>
    <alternativeName>
        <fullName evidence="12 13">ATP adenosine-5'-phosphosulfate 3'-phosphotransferase</fullName>
    </alternativeName>
    <alternativeName>
        <fullName evidence="10 13">Adenosine-5'-phosphosulfate kinase</fullName>
    </alternativeName>
</protein>
<evidence type="ECO:0000256" key="3">
    <source>
        <dbReference type="ARBA" id="ARBA00004806"/>
    </source>
</evidence>
<dbReference type="OrthoDB" id="9804504at2"/>
<dbReference type="GO" id="GO:0005524">
    <property type="term" value="F:ATP binding"/>
    <property type="evidence" value="ECO:0007669"/>
    <property type="project" value="UniProtKB-UniRule"/>
</dbReference>
<comment type="caution">
    <text evidence="16">The sequence shown here is derived from an EMBL/GenBank/DDBJ whole genome shotgun (WGS) entry which is preliminary data.</text>
</comment>
<dbReference type="InterPro" id="IPR002891">
    <property type="entry name" value="APS"/>
</dbReference>
<gene>
    <name evidence="13" type="primary">cysC</name>
    <name evidence="16" type="ORF">BLL37_23595</name>
</gene>
<feature type="domain" description="APS kinase" evidence="15">
    <location>
        <begin position="29"/>
        <end position="178"/>
    </location>
</feature>
<dbReference type="InterPro" id="IPR059117">
    <property type="entry name" value="APS_kinase_dom"/>
</dbReference>
<keyword evidence="17" id="KW-1185">Reference proteome</keyword>
<evidence type="ECO:0000313" key="16">
    <source>
        <dbReference type="EMBL" id="ONH42157.1"/>
    </source>
</evidence>
<reference evidence="16 17" key="1">
    <citation type="submission" date="2016-10" db="EMBL/GenBank/DDBJ databases">
        <title>Pseudomonas lactis sp. nov. and Pseudomonas paralactis sp. nov., isolated from bovine raw milk.</title>
        <authorList>
            <person name="Von Neubeck M."/>
            <person name="Huptas C."/>
            <person name="Glueck C."/>
            <person name="Krewinkel M."/>
            <person name="Stoeckel M."/>
            <person name="Stressler T."/>
            <person name="Fischer L."/>
            <person name="Hinrichs J."/>
            <person name="Scherer S."/>
            <person name="Wenning M."/>
        </authorList>
    </citation>
    <scope>NUCLEOTIDE SEQUENCE [LARGE SCALE GENOMIC DNA]</scope>
    <source>
        <strain evidence="16 17">DSM 18862</strain>
    </source>
</reference>
<evidence type="ECO:0000256" key="12">
    <source>
        <dbReference type="ARBA" id="ARBA00031464"/>
    </source>
</evidence>
<evidence type="ECO:0000256" key="4">
    <source>
        <dbReference type="ARBA" id="ARBA00007008"/>
    </source>
</evidence>
<evidence type="ECO:0000313" key="17">
    <source>
        <dbReference type="Proteomes" id="UP000188559"/>
    </source>
</evidence>
<comment type="function">
    <text evidence="2 13 14">Catalyzes the synthesis of activated sulfate.</text>
</comment>
<dbReference type="NCBIfam" id="TIGR00455">
    <property type="entry name" value="apsK"/>
    <property type="match status" value="1"/>
</dbReference>
<dbReference type="RefSeq" id="WP_071493347.1">
    <property type="nucleotide sequence ID" value="NZ_LT629702.1"/>
</dbReference>